<dbReference type="Pfam" id="PF05226">
    <property type="entry name" value="CHASE2"/>
    <property type="match status" value="1"/>
</dbReference>
<keyword evidence="4" id="KW-1185">Reference proteome</keyword>
<dbReference type="SMART" id="SM00044">
    <property type="entry name" value="CYCc"/>
    <property type="match status" value="1"/>
</dbReference>
<keyword evidence="1" id="KW-0812">Transmembrane</keyword>
<sequence length="620" mass="67471">MPERASVPPRTTTARHVPIRLPLLALAVLALVLHFTGALDRADDRLGDWLLAHHAQSRVPPDDIVVVAIDQKSLDELQETAGNWPWPRAIHAELLAGMAPHAPRAVAFDLMFNEEDKLGIDSDLAFREVVASLDNLFFASLRLVDGNQAPLALLPPSFGAERTAAADPGARATLLVPATLPPESWRGGLINFEADRDGTGRHARLYQDIAGWHLHSMAANLARYSGTALPDQERIRLHWFGEPPATIPYVDLFRDLEQREPAIAPTLAGKIVLIAATAPGMHENRPTPLGQHTPGPHIIATAVANLRAGDWLSDWPARWPLLLVLAGGTALAFHRRASPLQSGLGLGLASVGALAAAWFAFQANLYLPVGAALALAWVGFGLLTVESQWLERRQREATVGIFGRFLDPRVVEGLVESGELDRERKPESREITILFSDIRGFTTLSESRTPEQVVDLLNRYFSRQVDVIFRHGGTLDKFMGDAIMAFWNAPTQTPGHAEKAVEAALDMTLALDDFKRELAANNEGLGDFDVGIGLHTGPAVVGFLGSDTRMEYTAIGDTVNLGSRIEGTTKGVARVLVSGATKSACGNNSRFNFHHRGQFKVKGREEPVELYEPVRNTDPS</sequence>
<dbReference type="SMART" id="SM01080">
    <property type="entry name" value="CHASE2"/>
    <property type="match status" value="1"/>
</dbReference>
<feature type="domain" description="Guanylate cyclase" evidence="2">
    <location>
        <begin position="432"/>
        <end position="566"/>
    </location>
</feature>
<gene>
    <name evidence="3" type="ORF">GCM10011521_12580</name>
</gene>
<reference evidence="4" key="1">
    <citation type="journal article" date="2019" name="Int. J. Syst. Evol. Microbiol.">
        <title>The Global Catalogue of Microorganisms (GCM) 10K type strain sequencing project: providing services to taxonomists for standard genome sequencing and annotation.</title>
        <authorList>
            <consortium name="The Broad Institute Genomics Platform"/>
            <consortium name="The Broad Institute Genome Sequencing Center for Infectious Disease"/>
            <person name="Wu L."/>
            <person name="Ma J."/>
        </authorList>
    </citation>
    <scope>NUCLEOTIDE SEQUENCE [LARGE SCALE GENOMIC DNA]</scope>
    <source>
        <strain evidence="4">CGMCC 1.15905</strain>
    </source>
</reference>
<dbReference type="PANTHER" id="PTHR43081">
    <property type="entry name" value="ADENYLATE CYCLASE, TERMINAL-DIFFERENTIATION SPECIFIC-RELATED"/>
    <property type="match status" value="1"/>
</dbReference>
<dbReference type="Gene3D" id="3.30.70.1230">
    <property type="entry name" value="Nucleotide cyclase"/>
    <property type="match status" value="1"/>
</dbReference>
<accession>A0ABQ1HGY7</accession>
<dbReference type="RefSeq" id="WP_188662309.1">
    <property type="nucleotide sequence ID" value="NZ_BMKC01000001.1"/>
</dbReference>
<keyword evidence="1" id="KW-1133">Transmembrane helix</keyword>
<dbReference type="PROSITE" id="PS50125">
    <property type="entry name" value="GUANYLATE_CYCLASE_2"/>
    <property type="match status" value="1"/>
</dbReference>
<protein>
    <submittedName>
        <fullName evidence="3">Adenylate/guanylate cyclase domain-containing protein</fullName>
    </submittedName>
</protein>
<keyword evidence="1" id="KW-0472">Membrane</keyword>
<dbReference type="InterPro" id="IPR050697">
    <property type="entry name" value="Adenylyl/Guanylyl_Cyclase_3/4"/>
</dbReference>
<dbReference type="CDD" id="cd07302">
    <property type="entry name" value="CHD"/>
    <property type="match status" value="1"/>
</dbReference>
<name>A0ABQ1HGY7_9GAMM</name>
<dbReference type="InterPro" id="IPR001054">
    <property type="entry name" value="A/G_cyclase"/>
</dbReference>
<feature type="transmembrane region" description="Helical" evidence="1">
    <location>
        <begin position="340"/>
        <end position="359"/>
    </location>
</feature>
<proteinExistence type="predicted"/>
<dbReference type="PANTHER" id="PTHR43081:SF1">
    <property type="entry name" value="ADENYLATE CYCLASE, TERMINAL-DIFFERENTIATION SPECIFIC"/>
    <property type="match status" value="1"/>
</dbReference>
<dbReference type="InterPro" id="IPR029787">
    <property type="entry name" value="Nucleotide_cyclase"/>
</dbReference>
<dbReference type="SUPFAM" id="SSF55073">
    <property type="entry name" value="Nucleotide cyclase"/>
    <property type="match status" value="1"/>
</dbReference>
<dbReference type="Proteomes" id="UP000623419">
    <property type="component" value="Unassembled WGS sequence"/>
</dbReference>
<evidence type="ECO:0000259" key="2">
    <source>
        <dbReference type="PROSITE" id="PS50125"/>
    </source>
</evidence>
<comment type="caution">
    <text evidence="3">The sequence shown here is derived from an EMBL/GenBank/DDBJ whole genome shotgun (WGS) entry which is preliminary data.</text>
</comment>
<dbReference type="Pfam" id="PF00211">
    <property type="entry name" value="Guanylate_cyc"/>
    <property type="match status" value="1"/>
</dbReference>
<feature type="transmembrane region" description="Helical" evidence="1">
    <location>
        <begin position="365"/>
        <end position="385"/>
    </location>
</feature>
<organism evidence="3 4">
    <name type="scientific">Arenimonas soli</name>
    <dbReference type="NCBI Taxonomy" id="2269504"/>
    <lineage>
        <taxon>Bacteria</taxon>
        <taxon>Pseudomonadati</taxon>
        <taxon>Pseudomonadota</taxon>
        <taxon>Gammaproteobacteria</taxon>
        <taxon>Lysobacterales</taxon>
        <taxon>Lysobacteraceae</taxon>
        <taxon>Arenimonas</taxon>
    </lineage>
</organism>
<dbReference type="EMBL" id="BMKC01000001">
    <property type="protein sequence ID" value="GGA75867.1"/>
    <property type="molecule type" value="Genomic_DNA"/>
</dbReference>
<evidence type="ECO:0000256" key="1">
    <source>
        <dbReference type="SAM" id="Phobius"/>
    </source>
</evidence>
<dbReference type="InterPro" id="IPR007890">
    <property type="entry name" value="CHASE2"/>
</dbReference>
<evidence type="ECO:0000313" key="4">
    <source>
        <dbReference type="Proteomes" id="UP000623419"/>
    </source>
</evidence>
<evidence type="ECO:0000313" key="3">
    <source>
        <dbReference type="EMBL" id="GGA75867.1"/>
    </source>
</evidence>